<name>A0A5B0Q461_PUCGR</name>
<reference evidence="1 2" key="1">
    <citation type="submission" date="2019-05" db="EMBL/GenBank/DDBJ databases">
        <title>Emergence of the Ug99 lineage of the wheat stem rust pathogen through somatic hybridization.</title>
        <authorList>
            <person name="Li F."/>
            <person name="Upadhyaya N.M."/>
            <person name="Sperschneider J."/>
            <person name="Matny O."/>
            <person name="Nguyen-Phuc H."/>
            <person name="Mago R."/>
            <person name="Raley C."/>
            <person name="Miller M.E."/>
            <person name="Silverstein K.A.T."/>
            <person name="Henningsen E."/>
            <person name="Hirsch C.D."/>
            <person name="Visser B."/>
            <person name="Pretorius Z.A."/>
            <person name="Steffenson B.J."/>
            <person name="Schwessinger B."/>
            <person name="Dodds P.N."/>
            <person name="Figueroa M."/>
        </authorList>
    </citation>
    <scope>NUCLEOTIDE SEQUENCE [LARGE SCALE GENOMIC DNA]</scope>
    <source>
        <strain evidence="1 2">Ug99</strain>
    </source>
</reference>
<dbReference type="AlphaFoldDB" id="A0A5B0Q461"/>
<dbReference type="Proteomes" id="UP000325313">
    <property type="component" value="Unassembled WGS sequence"/>
</dbReference>
<sequence>MTKKPCVPATAGTARQRQSFTNGDRLMIRHATFADVPGNQDGQDSFGSWDAIVPSTHAQGFWGQQLKPKCPVDSEVLSTF</sequence>
<evidence type="ECO:0000313" key="2">
    <source>
        <dbReference type="Proteomes" id="UP000325313"/>
    </source>
</evidence>
<organism evidence="1 2">
    <name type="scientific">Puccinia graminis f. sp. tritici</name>
    <dbReference type="NCBI Taxonomy" id="56615"/>
    <lineage>
        <taxon>Eukaryota</taxon>
        <taxon>Fungi</taxon>
        <taxon>Dikarya</taxon>
        <taxon>Basidiomycota</taxon>
        <taxon>Pucciniomycotina</taxon>
        <taxon>Pucciniomycetes</taxon>
        <taxon>Pucciniales</taxon>
        <taxon>Pucciniaceae</taxon>
        <taxon>Puccinia</taxon>
    </lineage>
</organism>
<evidence type="ECO:0000313" key="1">
    <source>
        <dbReference type="EMBL" id="KAA1107873.1"/>
    </source>
</evidence>
<proteinExistence type="predicted"/>
<accession>A0A5B0Q461</accession>
<gene>
    <name evidence="1" type="ORF">PGTUg99_028252</name>
</gene>
<protein>
    <submittedName>
        <fullName evidence="1">Uncharacterized protein</fullName>
    </submittedName>
</protein>
<comment type="caution">
    <text evidence="1">The sequence shown here is derived from an EMBL/GenBank/DDBJ whole genome shotgun (WGS) entry which is preliminary data.</text>
</comment>
<dbReference type="EMBL" id="VDEP01000307">
    <property type="protein sequence ID" value="KAA1107873.1"/>
    <property type="molecule type" value="Genomic_DNA"/>
</dbReference>